<organism evidence="2 3">
    <name type="scientific">Bacillus safensis</name>
    <dbReference type="NCBI Taxonomy" id="561879"/>
    <lineage>
        <taxon>Bacteria</taxon>
        <taxon>Bacillati</taxon>
        <taxon>Bacillota</taxon>
        <taxon>Bacilli</taxon>
        <taxon>Bacillales</taxon>
        <taxon>Bacillaceae</taxon>
        <taxon>Bacillus</taxon>
    </lineage>
</organism>
<dbReference type="InterPro" id="IPR013527">
    <property type="entry name" value="YicC-like_N"/>
</dbReference>
<accession>A0A5S9M9F6</accession>
<gene>
    <name evidence="2" type="ORF">BsIDN1_28400</name>
</gene>
<name>A0A5S9M9F6_BACIA</name>
<dbReference type="EMBL" id="AP021906">
    <property type="protein sequence ID" value="BBP89222.1"/>
    <property type="molecule type" value="Genomic_DNA"/>
</dbReference>
<proteinExistence type="predicted"/>
<evidence type="ECO:0000313" key="3">
    <source>
        <dbReference type="Proteomes" id="UP000464658"/>
    </source>
</evidence>
<dbReference type="Pfam" id="PF03755">
    <property type="entry name" value="YicC-like_N"/>
    <property type="match status" value="1"/>
</dbReference>
<evidence type="ECO:0000313" key="2">
    <source>
        <dbReference type="EMBL" id="BBP89222.1"/>
    </source>
</evidence>
<evidence type="ECO:0000259" key="1">
    <source>
        <dbReference type="Pfam" id="PF03755"/>
    </source>
</evidence>
<protein>
    <recommendedName>
        <fullName evidence="1">Endoribonuclease YicC-like N-terminal domain-containing protein</fullName>
    </recommendedName>
</protein>
<dbReference type="Proteomes" id="UP000464658">
    <property type="component" value="Chromosome"/>
</dbReference>
<dbReference type="AlphaFoldDB" id="A0A5S9M9F6"/>
<feature type="domain" description="Endoribonuclease YicC-like N-terminal" evidence="1">
    <location>
        <begin position="14"/>
        <end position="109"/>
    </location>
</feature>
<sequence>MPVCRGRFFIFRRYIKKIILRHVQRGRIELFVTIEGGKPASRSLQIDWPLLDEYMKAAKDLEKRYHISGIQHAHDLLGLELAVQVEESASRNEQLVRAAADGSLRGCCQGALLHERARGSILQKRL</sequence>
<reference evidence="2 3" key="1">
    <citation type="submission" date="2019-12" db="EMBL/GenBank/DDBJ databases">
        <title>Full genome sequence of a Bacillus safensis strain isolated from commercially available natto in Indonesia.</title>
        <authorList>
            <person name="Yoshida M."/>
            <person name="Uomi M."/>
            <person name="Waturangi D."/>
            <person name="Ekaputri J.J."/>
            <person name="Setiamarga D.H.E."/>
        </authorList>
    </citation>
    <scope>NUCLEOTIDE SEQUENCE [LARGE SCALE GENOMIC DNA]</scope>
    <source>
        <strain evidence="2 3">IDN1</strain>
    </source>
</reference>